<comment type="caution">
    <text evidence="1">The sequence shown here is derived from an EMBL/GenBank/DDBJ whole genome shotgun (WGS) entry which is preliminary data.</text>
</comment>
<evidence type="ECO:0000313" key="2">
    <source>
        <dbReference type="Proteomes" id="UP001363151"/>
    </source>
</evidence>
<protein>
    <submittedName>
        <fullName evidence="1">Uncharacterized protein</fullName>
    </submittedName>
</protein>
<sequence>MEAVIEATYRSLCDGRQASVGFKRRTGTTILYLFRRNLLRHEISKNANTQLKDALAHPKTAAELASARGNVTLFEGAELVSDMVKRLEARAKVVGYYAGIPSLFLAYEDLVPGSSDAEARWAAVFEVLRASANATMKTPKRPLVAIHQTRAILGDVYNAAAVRDTMRSVCSPEVRRGRRGFCRRLGWPSCAGARHRWNPPPEVKAAADRVGRRLRPAPAPHHGAEAALGHYGLDRAAFAALVDASQLSLELYFFARELNRADHRELGLRPPSTGLAAPGEFEGVFF</sequence>
<name>A0ABR1GDI1_AURAN</name>
<dbReference type="Proteomes" id="UP001363151">
    <property type="component" value="Unassembled WGS sequence"/>
</dbReference>
<proteinExistence type="predicted"/>
<keyword evidence="2" id="KW-1185">Reference proteome</keyword>
<dbReference type="EMBL" id="JBBJCI010000032">
    <property type="protein sequence ID" value="KAK7254154.1"/>
    <property type="molecule type" value="Genomic_DNA"/>
</dbReference>
<gene>
    <name evidence="1" type="ORF">SO694_00008422</name>
</gene>
<organism evidence="1 2">
    <name type="scientific">Aureococcus anophagefferens</name>
    <name type="common">Harmful bloom alga</name>
    <dbReference type="NCBI Taxonomy" id="44056"/>
    <lineage>
        <taxon>Eukaryota</taxon>
        <taxon>Sar</taxon>
        <taxon>Stramenopiles</taxon>
        <taxon>Ochrophyta</taxon>
        <taxon>Pelagophyceae</taxon>
        <taxon>Pelagomonadales</taxon>
        <taxon>Pelagomonadaceae</taxon>
        <taxon>Aureococcus</taxon>
    </lineage>
</organism>
<evidence type="ECO:0000313" key="1">
    <source>
        <dbReference type="EMBL" id="KAK7254154.1"/>
    </source>
</evidence>
<reference evidence="1 2" key="1">
    <citation type="submission" date="2024-03" db="EMBL/GenBank/DDBJ databases">
        <title>Aureococcus anophagefferens CCMP1851 and Kratosvirus quantuckense: Draft genome of a second virus-susceptible host strain in the model system.</title>
        <authorList>
            <person name="Chase E."/>
            <person name="Truchon A.R."/>
            <person name="Schepens W."/>
            <person name="Wilhelm S.W."/>
        </authorList>
    </citation>
    <scope>NUCLEOTIDE SEQUENCE [LARGE SCALE GENOMIC DNA]</scope>
    <source>
        <strain evidence="1 2">CCMP1851</strain>
    </source>
</reference>
<accession>A0ABR1GDI1</accession>